<feature type="domain" description="Calcineurin-like phosphoesterase" evidence="1">
    <location>
        <begin position="1"/>
        <end position="203"/>
    </location>
</feature>
<dbReference type="PANTHER" id="PTHR42850">
    <property type="entry name" value="METALLOPHOSPHOESTERASE"/>
    <property type="match status" value="1"/>
</dbReference>
<dbReference type="GO" id="GO:0110154">
    <property type="term" value="P:RNA decapping"/>
    <property type="evidence" value="ECO:0007669"/>
    <property type="project" value="TreeGrafter"/>
</dbReference>
<gene>
    <name evidence="2" type="ORF">IC63_05150</name>
</gene>
<dbReference type="OrthoDB" id="9807890at2"/>
<sequence length="246" mass="27258">MRIYAIGDIHGQRAMLEAAHERIARDGGDHALVVHVGDLIDRGPDSRGVIELLMDGQARGRNWLVVKGNHDRQLPNFLRDPRWIDPRAAEQKDWIARNSGADTTLASYGVNDAMLRDLDAVHAEALAAIPADHARWLDGLPSWHLTPQALFVHAGIRPGLDLHAQIEDDLLWIRKPFHQDPRDHGVLVVHGHTPVRRATHYGNRVNIDTGATYDGTLTAIRIDEAGVWVLDDSGPRPLHPSGTDAE</sequence>
<organism evidence="2 3">
    <name type="scientific">Paracoccus sphaerophysae</name>
    <dbReference type="NCBI Taxonomy" id="690417"/>
    <lineage>
        <taxon>Bacteria</taxon>
        <taxon>Pseudomonadati</taxon>
        <taxon>Pseudomonadota</taxon>
        <taxon>Alphaproteobacteria</taxon>
        <taxon>Rhodobacterales</taxon>
        <taxon>Paracoccaceae</taxon>
        <taxon>Paracoccus</taxon>
    </lineage>
</organism>
<dbReference type="InterPro" id="IPR029052">
    <property type="entry name" value="Metallo-depent_PP-like"/>
</dbReference>
<dbReference type="InterPro" id="IPR050126">
    <property type="entry name" value="Ap4A_hydrolase"/>
</dbReference>
<dbReference type="RefSeq" id="WP_036717512.1">
    <property type="nucleotide sequence ID" value="NZ_JRKS01000010.1"/>
</dbReference>
<dbReference type="AlphaFoldDB" id="A0A099FCV2"/>
<dbReference type="Pfam" id="PF00149">
    <property type="entry name" value="Metallophos"/>
    <property type="match status" value="1"/>
</dbReference>
<comment type="caution">
    <text evidence="2">The sequence shown here is derived from an EMBL/GenBank/DDBJ whole genome shotgun (WGS) entry which is preliminary data.</text>
</comment>
<accession>A0A099FCV2</accession>
<reference evidence="2 3" key="2">
    <citation type="submission" date="2014-10" db="EMBL/GenBank/DDBJ databases">
        <title>Paracoccus sanguinis sp. nov., isolated from clinical specimens of New York State patients.</title>
        <authorList>
            <person name="Mingle L.A."/>
            <person name="Cole J.A."/>
            <person name="Lapierre P."/>
            <person name="Musser K.A."/>
        </authorList>
    </citation>
    <scope>NUCLEOTIDE SEQUENCE [LARGE SCALE GENOMIC DNA]</scope>
    <source>
        <strain evidence="2 3">HAMBI 3106</strain>
    </source>
</reference>
<dbReference type="Proteomes" id="UP000029917">
    <property type="component" value="Unassembled WGS sequence"/>
</dbReference>
<evidence type="ECO:0000313" key="3">
    <source>
        <dbReference type="Proteomes" id="UP000029917"/>
    </source>
</evidence>
<reference evidence="2 3" key="1">
    <citation type="submission" date="2014-09" db="EMBL/GenBank/DDBJ databases">
        <authorList>
            <person name="McGinnis J.M."/>
            <person name="Wolfgang W.J."/>
        </authorList>
    </citation>
    <scope>NUCLEOTIDE SEQUENCE [LARGE SCALE GENOMIC DNA]</scope>
    <source>
        <strain evidence="2 3">HAMBI 3106</strain>
    </source>
</reference>
<keyword evidence="3" id="KW-1185">Reference proteome</keyword>
<dbReference type="GO" id="GO:0008803">
    <property type="term" value="F:bis(5'-nucleosyl)-tetraphosphatase (symmetrical) activity"/>
    <property type="evidence" value="ECO:0007669"/>
    <property type="project" value="TreeGrafter"/>
</dbReference>
<proteinExistence type="predicted"/>
<dbReference type="EMBL" id="JRKS01000010">
    <property type="protein sequence ID" value="KGJ08399.1"/>
    <property type="molecule type" value="Genomic_DNA"/>
</dbReference>
<dbReference type="PANTHER" id="PTHR42850:SF4">
    <property type="entry name" value="ZINC-DEPENDENT ENDOPOLYPHOSPHATASE"/>
    <property type="match status" value="1"/>
</dbReference>
<protein>
    <submittedName>
        <fullName evidence="2">Serine/threonine protein phosphatase</fullName>
    </submittedName>
</protein>
<dbReference type="STRING" id="690417.IC63_05150"/>
<dbReference type="SUPFAM" id="SSF56300">
    <property type="entry name" value="Metallo-dependent phosphatases"/>
    <property type="match status" value="1"/>
</dbReference>
<dbReference type="InterPro" id="IPR004843">
    <property type="entry name" value="Calcineurin-like_PHP"/>
</dbReference>
<evidence type="ECO:0000259" key="1">
    <source>
        <dbReference type="Pfam" id="PF00149"/>
    </source>
</evidence>
<dbReference type="CDD" id="cd00144">
    <property type="entry name" value="MPP_PPP_family"/>
    <property type="match status" value="1"/>
</dbReference>
<dbReference type="GO" id="GO:0016791">
    <property type="term" value="F:phosphatase activity"/>
    <property type="evidence" value="ECO:0007669"/>
    <property type="project" value="TreeGrafter"/>
</dbReference>
<dbReference type="Gene3D" id="3.60.21.10">
    <property type="match status" value="1"/>
</dbReference>
<dbReference type="GO" id="GO:0005737">
    <property type="term" value="C:cytoplasm"/>
    <property type="evidence" value="ECO:0007669"/>
    <property type="project" value="TreeGrafter"/>
</dbReference>
<name>A0A099FCV2_9RHOB</name>
<evidence type="ECO:0000313" key="2">
    <source>
        <dbReference type="EMBL" id="KGJ08399.1"/>
    </source>
</evidence>